<evidence type="ECO:0000313" key="2">
    <source>
        <dbReference type="EMBL" id="EGC18846.1"/>
    </source>
</evidence>
<organism evidence="2 3">
    <name type="scientific">Prevotella multiformis DSM 16608</name>
    <dbReference type="NCBI Taxonomy" id="888743"/>
    <lineage>
        <taxon>Bacteria</taxon>
        <taxon>Pseudomonadati</taxon>
        <taxon>Bacteroidota</taxon>
        <taxon>Bacteroidia</taxon>
        <taxon>Bacteroidales</taxon>
        <taxon>Prevotellaceae</taxon>
        <taxon>Prevotella</taxon>
    </lineage>
</organism>
<proteinExistence type="predicted"/>
<dbReference type="OrthoDB" id="9813328at2"/>
<dbReference type="GO" id="GO:0005694">
    <property type="term" value="C:chromosome"/>
    <property type="evidence" value="ECO:0007669"/>
    <property type="project" value="InterPro"/>
</dbReference>
<dbReference type="Pfam" id="PF01396">
    <property type="entry name" value="Zn_ribbon_Top1"/>
    <property type="match status" value="1"/>
</dbReference>
<dbReference type="InterPro" id="IPR011528">
    <property type="entry name" value="NERD"/>
</dbReference>
<evidence type="ECO:0000259" key="1">
    <source>
        <dbReference type="PROSITE" id="PS50965"/>
    </source>
</evidence>
<dbReference type="Proteomes" id="UP000005697">
    <property type="component" value="Unassembled WGS sequence"/>
</dbReference>
<dbReference type="SUPFAM" id="SSF57783">
    <property type="entry name" value="Zinc beta-ribbon"/>
    <property type="match status" value="1"/>
</dbReference>
<keyword evidence="2" id="KW-0413">Isomerase</keyword>
<reference evidence="2 3" key="1">
    <citation type="submission" date="2011-01" db="EMBL/GenBank/DDBJ databases">
        <authorList>
            <person name="Muzny D."/>
            <person name="Qin X."/>
            <person name="Deng J."/>
            <person name="Jiang H."/>
            <person name="Liu Y."/>
            <person name="Qu J."/>
            <person name="Song X.-Z."/>
            <person name="Zhang L."/>
            <person name="Thornton R."/>
            <person name="Coyle M."/>
            <person name="Francisco L."/>
            <person name="Jackson L."/>
            <person name="Javaid M."/>
            <person name="Korchina V."/>
            <person name="Kovar C."/>
            <person name="Mata R."/>
            <person name="Mathew T."/>
            <person name="Ngo R."/>
            <person name="Nguyen L."/>
            <person name="Nguyen N."/>
            <person name="Okwuonu G."/>
            <person name="Ongeri F."/>
            <person name="Pham C."/>
            <person name="Simmons D."/>
            <person name="Wilczek-Boney K."/>
            <person name="Hale W."/>
            <person name="Jakkamsetti A."/>
            <person name="Pham P."/>
            <person name="Ruth R."/>
            <person name="San Lucas F."/>
            <person name="Warren J."/>
            <person name="Zhang J."/>
            <person name="Zhao Z."/>
            <person name="Zhou C."/>
            <person name="Zhu D."/>
            <person name="Lee S."/>
            <person name="Bess C."/>
            <person name="Blankenburg K."/>
            <person name="Forbes L."/>
            <person name="Fu Q."/>
            <person name="Gubbala S."/>
            <person name="Hirani K."/>
            <person name="Jayaseelan J.C."/>
            <person name="Lara F."/>
            <person name="Munidasa M."/>
            <person name="Palculict T."/>
            <person name="Patil S."/>
            <person name="Pu L.-L."/>
            <person name="Saada N."/>
            <person name="Tang L."/>
            <person name="Weissenberger G."/>
            <person name="Zhu Y."/>
            <person name="Hemphill L."/>
            <person name="Shang Y."/>
            <person name="Youmans B."/>
            <person name="Ayvaz T."/>
            <person name="Ross M."/>
            <person name="Santibanez J."/>
            <person name="Aqrawi P."/>
            <person name="Gross S."/>
            <person name="Joshi V."/>
            <person name="Fowler G."/>
            <person name="Nazareth L."/>
            <person name="Reid J."/>
            <person name="Worley K."/>
            <person name="Petrosino J."/>
            <person name="Highlander S."/>
            <person name="Gibbs R."/>
        </authorList>
    </citation>
    <scope>NUCLEOTIDE SEQUENCE [LARGE SCALE GENOMIC DNA]</scope>
    <source>
        <strain evidence="2 3">DSM 16608</strain>
    </source>
</reference>
<name>F0FAM5_9BACT</name>
<dbReference type="GO" id="GO:0003677">
    <property type="term" value="F:DNA binding"/>
    <property type="evidence" value="ECO:0007669"/>
    <property type="project" value="UniProtKB-KW"/>
</dbReference>
<gene>
    <name evidence="2" type="ORF">HMPREF9141_2642</name>
</gene>
<dbReference type="eggNOG" id="COG0551">
    <property type="taxonomic scope" value="Bacteria"/>
</dbReference>
<dbReference type="InterPro" id="IPR013498">
    <property type="entry name" value="Topo_IA_Znf"/>
</dbReference>
<accession>F0FAM5</accession>
<keyword evidence="3" id="KW-1185">Reference proteome</keyword>
<dbReference type="GO" id="GO:0006265">
    <property type="term" value="P:DNA topological change"/>
    <property type="evidence" value="ECO:0007669"/>
    <property type="project" value="InterPro"/>
</dbReference>
<dbReference type="HOGENOM" id="CLU_068011_2_0_10"/>
<keyword evidence="2" id="KW-0238">DNA-binding</keyword>
<dbReference type="Gene3D" id="3.30.65.10">
    <property type="entry name" value="Bacterial Topoisomerase I, domain 1"/>
    <property type="match status" value="1"/>
</dbReference>
<dbReference type="PROSITE" id="PS50965">
    <property type="entry name" value="NERD"/>
    <property type="match status" value="1"/>
</dbReference>
<dbReference type="EMBL" id="AEWX01000044">
    <property type="protein sequence ID" value="EGC18846.1"/>
    <property type="molecule type" value="Genomic_DNA"/>
</dbReference>
<dbReference type="RefSeq" id="WP_007367379.1">
    <property type="nucleotide sequence ID" value="NZ_GL872282.1"/>
</dbReference>
<feature type="domain" description="NERD" evidence="1">
    <location>
        <begin position="30"/>
        <end position="145"/>
    </location>
</feature>
<dbReference type="Pfam" id="PF08378">
    <property type="entry name" value="NERD"/>
    <property type="match status" value="1"/>
</dbReference>
<sequence>MKTLFFLLITAIVVILAVRLVLRLIQAKVRGWIGEKAVSIILKFLPDEYTVFNNIYIEENGKSTQIDHVILSPYGIFVIETKNYSGWIYGSENAQYWTKNKYGTKYRFYNPLLQNYSHVKALQSLFGFPMLYFVPIVVFTGRATIKGHYPNHYVIYARQLLSTIKAYRKIVLTEEILTTIINKLSYSSFETSETASNHVNQIKDGIRERKAIIMQGICPRCGGTLVHRQGKYGAFWGCCNYPECHYTLNEQTLMKGGAS</sequence>
<evidence type="ECO:0000313" key="3">
    <source>
        <dbReference type="Proteomes" id="UP000005697"/>
    </source>
</evidence>
<protein>
    <submittedName>
        <fullName evidence="2">Topoisomerase DNA-binding C4 zinc finger domain protein</fullName>
    </submittedName>
</protein>
<comment type="caution">
    <text evidence="2">The sequence shown here is derived from an EMBL/GenBank/DDBJ whole genome shotgun (WGS) entry which is preliminary data.</text>
</comment>
<dbReference type="AlphaFoldDB" id="F0FAM5"/>
<dbReference type="GO" id="GO:0003916">
    <property type="term" value="F:DNA topoisomerase activity"/>
    <property type="evidence" value="ECO:0007669"/>
    <property type="project" value="InterPro"/>
</dbReference>
<dbReference type="STRING" id="888743.HMPREF9141_2642"/>